<feature type="region of interest" description="Disordered" evidence="1">
    <location>
        <begin position="13"/>
        <end position="42"/>
    </location>
</feature>
<feature type="non-terminal residue" evidence="2">
    <location>
        <position position="1"/>
    </location>
</feature>
<accession>A0A812STM1</accession>
<feature type="compositionally biased region" description="Polar residues" evidence="1">
    <location>
        <begin position="230"/>
        <end position="239"/>
    </location>
</feature>
<gene>
    <name evidence="2" type="ORF">SNEC2469_LOCUS13932</name>
</gene>
<feature type="region of interest" description="Disordered" evidence="1">
    <location>
        <begin position="229"/>
        <end position="264"/>
    </location>
</feature>
<proteinExistence type="predicted"/>
<dbReference type="AlphaFoldDB" id="A0A812STM1"/>
<dbReference type="EMBL" id="CAJNJA010022302">
    <property type="protein sequence ID" value="CAE7489878.1"/>
    <property type="molecule type" value="Genomic_DNA"/>
</dbReference>
<evidence type="ECO:0000256" key="1">
    <source>
        <dbReference type="SAM" id="MobiDB-lite"/>
    </source>
</evidence>
<dbReference type="Proteomes" id="UP000601435">
    <property type="component" value="Unassembled WGS sequence"/>
</dbReference>
<feature type="compositionally biased region" description="Basic and acidic residues" evidence="1">
    <location>
        <begin position="240"/>
        <end position="258"/>
    </location>
</feature>
<evidence type="ECO:0000313" key="2">
    <source>
        <dbReference type="EMBL" id="CAE7489878.1"/>
    </source>
</evidence>
<sequence length="299" mass="32748">MCEGAATQLLDSQCFKPVEPEDTQCEKPVEPEEQAPKTPDAVLPQFPAAVEPQPSPSKGAVVAPTCCLCGKPMPKAVDLSRFGKRHCLLCAATNTMAAVERAARSGRLSWEVAKASLEEVLVRKRVREEEHALGGPFLPLKVWLQQGYEEAQVLAGNYEWSPQLGHTYQVQVHTAVERDLHTEVRKLLLQRESLCSQRKGTKRKAEVEPQALEQEPAWDVPVVSAAPSSTVEQSSSTKLSKAEAKAAKEEQKKQDKLTKAAQKASESLLAAATKNLPVVRQTEERLRKATSQAEVVLGE</sequence>
<comment type="caution">
    <text evidence="2">The sequence shown here is derived from an EMBL/GenBank/DDBJ whole genome shotgun (WGS) entry which is preliminary data.</text>
</comment>
<reference evidence="2" key="1">
    <citation type="submission" date="2021-02" db="EMBL/GenBank/DDBJ databases">
        <authorList>
            <person name="Dougan E. K."/>
            <person name="Rhodes N."/>
            <person name="Thang M."/>
            <person name="Chan C."/>
        </authorList>
    </citation>
    <scope>NUCLEOTIDE SEQUENCE</scope>
</reference>
<evidence type="ECO:0000313" key="3">
    <source>
        <dbReference type="Proteomes" id="UP000601435"/>
    </source>
</evidence>
<keyword evidence="3" id="KW-1185">Reference proteome</keyword>
<name>A0A812STM1_9DINO</name>
<protein>
    <submittedName>
        <fullName evidence="2">Uncharacterized protein</fullName>
    </submittedName>
</protein>
<organism evidence="2 3">
    <name type="scientific">Symbiodinium necroappetens</name>
    <dbReference type="NCBI Taxonomy" id="1628268"/>
    <lineage>
        <taxon>Eukaryota</taxon>
        <taxon>Sar</taxon>
        <taxon>Alveolata</taxon>
        <taxon>Dinophyceae</taxon>
        <taxon>Suessiales</taxon>
        <taxon>Symbiodiniaceae</taxon>
        <taxon>Symbiodinium</taxon>
    </lineage>
</organism>